<evidence type="ECO:0000313" key="3">
    <source>
        <dbReference type="EMBL" id="RYT77455.1"/>
    </source>
</evidence>
<reference evidence="3 4" key="2">
    <citation type="journal article" date="2019" name="Science, e1252229">
        <title>Invertible promoters mediate bacterial phase variation, antibiotic resistance, and host adaptation in the gut.</title>
        <authorList>
            <person name="Jiang X."/>
            <person name="Hall A.B."/>
            <person name="Arthur T.D."/>
            <person name="Plichta D.R."/>
            <person name="Covington C.T."/>
            <person name="Poyet M."/>
            <person name="Crothers J."/>
            <person name="Moses P.L."/>
            <person name="Tolonen A.C."/>
            <person name="Vlamakis H."/>
            <person name="Alm E.J."/>
            <person name="Xavier R.J."/>
        </authorList>
    </citation>
    <scope>NUCLEOTIDE SEQUENCE [LARGE SCALE GENOMIC DNA]</scope>
    <source>
        <strain evidence="3">Bj_0095</strain>
        <strain evidence="4">bj_0095</strain>
    </source>
</reference>
<feature type="coiled-coil region" evidence="1">
    <location>
        <begin position="41"/>
        <end position="103"/>
    </location>
</feature>
<gene>
    <name evidence="3" type="ORF">EAJ03_02610</name>
    <name evidence="2" type="ORF">F2Z23_02605</name>
</gene>
<evidence type="ECO:0000313" key="2">
    <source>
        <dbReference type="EMBL" id="KAA5276199.1"/>
    </source>
</evidence>
<evidence type="ECO:0000313" key="5">
    <source>
        <dbReference type="Proteomes" id="UP000335496"/>
    </source>
</evidence>
<comment type="caution">
    <text evidence="3">The sequence shown here is derived from an EMBL/GenBank/DDBJ whole genome shotgun (WGS) entry which is preliminary data.</text>
</comment>
<keyword evidence="1" id="KW-0175">Coiled coil</keyword>
<dbReference type="Proteomes" id="UP000335496">
    <property type="component" value="Unassembled WGS sequence"/>
</dbReference>
<dbReference type="EMBL" id="VVZX01000003">
    <property type="protein sequence ID" value="KAA5276199.1"/>
    <property type="molecule type" value="Genomic_DNA"/>
</dbReference>
<dbReference type="RefSeq" id="WP_130088850.1">
    <property type="nucleotide sequence ID" value="NZ_RCXL01000003.1"/>
</dbReference>
<organism evidence="3 4">
    <name type="scientific">Bacteroides eggerthii</name>
    <dbReference type="NCBI Taxonomy" id="28111"/>
    <lineage>
        <taxon>Bacteria</taxon>
        <taxon>Pseudomonadati</taxon>
        <taxon>Bacteroidota</taxon>
        <taxon>Bacteroidia</taxon>
        <taxon>Bacteroidales</taxon>
        <taxon>Bacteroidaceae</taxon>
        <taxon>Bacteroides</taxon>
    </lineage>
</organism>
<dbReference type="Proteomes" id="UP000291917">
    <property type="component" value="Unassembled WGS sequence"/>
</dbReference>
<evidence type="ECO:0000256" key="1">
    <source>
        <dbReference type="SAM" id="Coils"/>
    </source>
</evidence>
<protein>
    <submittedName>
        <fullName evidence="3">Uncharacterized protein</fullName>
    </submittedName>
</protein>
<proteinExistence type="predicted"/>
<name>A0A4V1YUR0_9BACE</name>
<keyword evidence="5" id="KW-1185">Reference proteome</keyword>
<reference evidence="2 5" key="1">
    <citation type="journal article" date="2019" name="Nat. Med.">
        <title>A library of human gut bacterial isolates paired with longitudinal multiomics data enables mechanistic microbiome research.</title>
        <authorList>
            <person name="Poyet M."/>
            <person name="Groussin M."/>
            <person name="Gibbons S.M."/>
            <person name="Avila-Pacheco J."/>
            <person name="Jiang X."/>
            <person name="Kearney S.M."/>
            <person name="Perrotta A.R."/>
            <person name="Berdy B."/>
            <person name="Zhao S."/>
            <person name="Lieberman T.D."/>
            <person name="Swanson P.K."/>
            <person name="Smith M."/>
            <person name="Roesemann S."/>
            <person name="Alexander J.E."/>
            <person name="Rich S.A."/>
            <person name="Livny J."/>
            <person name="Vlamakis H."/>
            <person name="Clish C."/>
            <person name="Bullock K."/>
            <person name="Deik A."/>
            <person name="Scott J."/>
            <person name="Pierce K.A."/>
            <person name="Xavier R.J."/>
            <person name="Alm E.J."/>
        </authorList>
    </citation>
    <scope>NUCLEOTIDE SEQUENCE [LARGE SCALE GENOMIC DNA]</scope>
    <source>
        <strain evidence="2 5">BIOML-A1</strain>
    </source>
</reference>
<evidence type="ECO:0000313" key="4">
    <source>
        <dbReference type="Proteomes" id="UP000291917"/>
    </source>
</evidence>
<dbReference type="AlphaFoldDB" id="A0A4V1YUR0"/>
<accession>A0A4V1YUR0</accession>
<sequence>MLDKVLGQDIPAGLERQNFLRDNCDSVEMLDYTKELNEERRNELKESLVDKNIQLRDVRADKRAADELYKEQDKAYKNQIKHLERESEEIAKTLKEKAEFVREDCFKFIDEETRTAGYYDNEGVLRYTRPIRPDERQGTLQMQIRRTGTEG</sequence>
<dbReference type="EMBL" id="RCXL01000003">
    <property type="protein sequence ID" value="RYT77455.1"/>
    <property type="molecule type" value="Genomic_DNA"/>
</dbReference>